<dbReference type="Proteomes" id="UP000001441">
    <property type="component" value="Chromosome"/>
</dbReference>
<keyword evidence="1" id="KW-0862">Zinc</keyword>
<sequence>MSLIPSADELLRLAPDAASVKAAKGLVIPAKWPRLGYDETAVWGECQGSGSKPYQTQIDLSGPAFRCSCPSRKFPCKHGLALGLLYLQHPDRFTHTDPPDWVGEWLASRAQRSERQTKRQESAASAGSAPSDPRAAARREAERQRRLTEGLGELEAWLADRLRQGLAQLQGQSEIWTAMAARLVDAQLPGLAERLRRAGALVGRGEHWPSRLLAELGRLQLLIDGARRLDSLPAGEQADLRAALGLALDKAVVLETGERLSDDWQVLGVHIAEDERLVMRRVWLQGRTSDRPALVLDYSHGQASFEPMLTVGDTLAATLAFYPSAAPMRALFVDSLRRLPEAASRLPVPLADALERLADQIAANPWPAVRALGLSGVPQPDTVDDWRLYVGESTTLRLQLDTDAAWSLVAAAGGSPVTLFGEWDGESLRPLSAWTPELIWTADTARSDR</sequence>
<feature type="domain" description="SWIM-type" evidence="3">
    <location>
        <begin position="54"/>
        <end position="87"/>
    </location>
</feature>
<accession>D3RQJ7</accession>
<dbReference type="RefSeq" id="WP_012971949.1">
    <property type="nucleotide sequence ID" value="NC_013851.1"/>
</dbReference>
<feature type="region of interest" description="Disordered" evidence="2">
    <location>
        <begin position="112"/>
        <end position="144"/>
    </location>
</feature>
<feature type="compositionally biased region" description="Basic and acidic residues" evidence="2">
    <location>
        <begin position="112"/>
        <end position="121"/>
    </location>
</feature>
<keyword evidence="1" id="KW-0863">Zinc-finger</keyword>
<evidence type="ECO:0000259" key="3">
    <source>
        <dbReference type="PROSITE" id="PS50966"/>
    </source>
</evidence>
<dbReference type="STRING" id="572477.Alvin_2772"/>
<evidence type="ECO:0000313" key="5">
    <source>
        <dbReference type="Proteomes" id="UP000001441"/>
    </source>
</evidence>
<reference evidence="4 5" key="1">
    <citation type="journal article" date="2011" name="Stand. Genomic Sci.">
        <title>Complete genome sequence of Allochromatium vinosum DSM 180(T).</title>
        <authorList>
            <person name="Weissgerber T."/>
            <person name="Zigann R."/>
            <person name="Bruce D."/>
            <person name="Chang Y.J."/>
            <person name="Detter J.C."/>
            <person name="Han C."/>
            <person name="Hauser L."/>
            <person name="Jeffries C.D."/>
            <person name="Land M."/>
            <person name="Munk A.C."/>
            <person name="Tapia R."/>
            <person name="Dahl C."/>
        </authorList>
    </citation>
    <scope>NUCLEOTIDE SEQUENCE [LARGE SCALE GENOMIC DNA]</scope>
    <source>
        <strain evidence="5">ATCC 17899 / DSM 180 / NBRC 103801 / NCIMB 10441 / D</strain>
    </source>
</reference>
<dbReference type="eggNOG" id="COG4715">
    <property type="taxonomic scope" value="Bacteria"/>
</dbReference>
<evidence type="ECO:0000256" key="1">
    <source>
        <dbReference type="PROSITE-ProRule" id="PRU00325"/>
    </source>
</evidence>
<dbReference type="KEGG" id="alv:Alvin_2772"/>
<dbReference type="OrthoDB" id="9816340at2"/>
<evidence type="ECO:0000256" key="2">
    <source>
        <dbReference type="SAM" id="MobiDB-lite"/>
    </source>
</evidence>
<dbReference type="GO" id="GO:0008270">
    <property type="term" value="F:zinc ion binding"/>
    <property type="evidence" value="ECO:0007669"/>
    <property type="project" value="UniProtKB-KW"/>
</dbReference>
<keyword evidence="5" id="KW-1185">Reference proteome</keyword>
<dbReference type="EMBL" id="CP001896">
    <property type="protein sequence ID" value="ADC63681.1"/>
    <property type="molecule type" value="Genomic_DNA"/>
</dbReference>
<protein>
    <submittedName>
        <fullName evidence="4">Zinc finger SWIM domain protein</fullName>
    </submittedName>
</protein>
<dbReference type="Pfam" id="PF04434">
    <property type="entry name" value="SWIM"/>
    <property type="match status" value="1"/>
</dbReference>
<organism evidence="4 5">
    <name type="scientific">Allochromatium vinosum (strain ATCC 17899 / DSM 180 / NBRC 103801 / NCIMB 10441 / D)</name>
    <name type="common">Chromatium vinosum</name>
    <dbReference type="NCBI Taxonomy" id="572477"/>
    <lineage>
        <taxon>Bacteria</taxon>
        <taxon>Pseudomonadati</taxon>
        <taxon>Pseudomonadota</taxon>
        <taxon>Gammaproteobacteria</taxon>
        <taxon>Chromatiales</taxon>
        <taxon>Chromatiaceae</taxon>
        <taxon>Allochromatium</taxon>
    </lineage>
</organism>
<feature type="compositionally biased region" description="Basic and acidic residues" evidence="2">
    <location>
        <begin position="135"/>
        <end position="144"/>
    </location>
</feature>
<name>D3RQJ7_ALLVD</name>
<evidence type="ECO:0000313" key="4">
    <source>
        <dbReference type="EMBL" id="ADC63681.1"/>
    </source>
</evidence>
<proteinExistence type="predicted"/>
<dbReference type="AlphaFoldDB" id="D3RQJ7"/>
<keyword evidence="1" id="KW-0479">Metal-binding</keyword>
<gene>
    <name evidence="4" type="ordered locus">Alvin_2772</name>
</gene>
<dbReference type="HOGENOM" id="CLU_051328_0_0_6"/>
<dbReference type="PROSITE" id="PS50966">
    <property type="entry name" value="ZF_SWIM"/>
    <property type="match status" value="1"/>
</dbReference>
<feature type="compositionally biased region" description="Low complexity" evidence="2">
    <location>
        <begin position="122"/>
        <end position="134"/>
    </location>
</feature>
<dbReference type="InterPro" id="IPR007527">
    <property type="entry name" value="Znf_SWIM"/>
</dbReference>